<name>A0ACB6Z9V2_THEGA</name>
<sequence length="283" mass="31721">MSRPELIAPPEIYYGDTESKKYTNNTRIQQIQADMTYRALELLNMPPGQPAFLLDIGSGSGLSGEILDDEGYIWAGVDIAPSMLEVALEREVEGDLFLQDIGQGFGFRPGSFDGAISISVLQWLLNAETSHPTSSPPHRLTRFFTTLFSALRNPSRAVFQFYPSSDDQIQLITSIAQRAGFGGGIVVDYPNSNKAKKVFLVLMVGSGGRTPQGLQGEAQGVENGDKAKFEKRRERAKARSSIKKKNIKDRNWVLRKKELYRQRGKEDVPRDSKYTARKRKIRF</sequence>
<dbReference type="Proteomes" id="UP000886501">
    <property type="component" value="Unassembled WGS sequence"/>
</dbReference>
<proteinExistence type="predicted"/>
<gene>
    <name evidence="1" type="ORF">BDM02DRAFT_3027181</name>
</gene>
<organism evidence="1 2">
    <name type="scientific">Thelephora ganbajun</name>
    <name type="common">Ganba fungus</name>
    <dbReference type="NCBI Taxonomy" id="370292"/>
    <lineage>
        <taxon>Eukaryota</taxon>
        <taxon>Fungi</taxon>
        <taxon>Dikarya</taxon>
        <taxon>Basidiomycota</taxon>
        <taxon>Agaricomycotina</taxon>
        <taxon>Agaricomycetes</taxon>
        <taxon>Thelephorales</taxon>
        <taxon>Thelephoraceae</taxon>
        <taxon>Thelephora</taxon>
    </lineage>
</organism>
<protein>
    <submittedName>
        <fullName evidence="1">Williams-Beuren syndrome critical region protein 22</fullName>
    </submittedName>
</protein>
<accession>A0ACB6Z9V2</accession>
<dbReference type="EMBL" id="MU118059">
    <property type="protein sequence ID" value="KAF9646377.1"/>
    <property type="molecule type" value="Genomic_DNA"/>
</dbReference>
<evidence type="ECO:0000313" key="1">
    <source>
        <dbReference type="EMBL" id="KAF9646377.1"/>
    </source>
</evidence>
<reference evidence="1" key="1">
    <citation type="submission" date="2019-10" db="EMBL/GenBank/DDBJ databases">
        <authorList>
            <consortium name="DOE Joint Genome Institute"/>
            <person name="Kuo A."/>
            <person name="Miyauchi S."/>
            <person name="Kiss E."/>
            <person name="Drula E."/>
            <person name="Kohler A."/>
            <person name="Sanchez-Garcia M."/>
            <person name="Andreopoulos B."/>
            <person name="Barry K.W."/>
            <person name="Bonito G."/>
            <person name="Buee M."/>
            <person name="Carver A."/>
            <person name="Chen C."/>
            <person name="Cichocki N."/>
            <person name="Clum A."/>
            <person name="Culley D."/>
            <person name="Crous P.W."/>
            <person name="Fauchery L."/>
            <person name="Girlanda M."/>
            <person name="Hayes R."/>
            <person name="Keri Z."/>
            <person name="Labutti K."/>
            <person name="Lipzen A."/>
            <person name="Lombard V."/>
            <person name="Magnuson J."/>
            <person name="Maillard F."/>
            <person name="Morin E."/>
            <person name="Murat C."/>
            <person name="Nolan M."/>
            <person name="Ohm R."/>
            <person name="Pangilinan J."/>
            <person name="Pereira M."/>
            <person name="Perotto S."/>
            <person name="Peter M."/>
            <person name="Riley R."/>
            <person name="Sitrit Y."/>
            <person name="Stielow B."/>
            <person name="Szollosi G."/>
            <person name="Zifcakova L."/>
            <person name="Stursova M."/>
            <person name="Spatafora J.W."/>
            <person name="Tedersoo L."/>
            <person name="Vaario L.-M."/>
            <person name="Yamada A."/>
            <person name="Yan M."/>
            <person name="Wang P."/>
            <person name="Xu J."/>
            <person name="Bruns T."/>
            <person name="Baldrian P."/>
            <person name="Vilgalys R."/>
            <person name="Henrissat B."/>
            <person name="Grigoriev I.V."/>
            <person name="Hibbett D."/>
            <person name="Nagy L.G."/>
            <person name="Martin F.M."/>
        </authorList>
    </citation>
    <scope>NUCLEOTIDE SEQUENCE</scope>
    <source>
        <strain evidence="1">P2</strain>
    </source>
</reference>
<comment type="caution">
    <text evidence="1">The sequence shown here is derived from an EMBL/GenBank/DDBJ whole genome shotgun (WGS) entry which is preliminary data.</text>
</comment>
<keyword evidence="2" id="KW-1185">Reference proteome</keyword>
<reference evidence="1" key="2">
    <citation type="journal article" date="2020" name="Nat. Commun.">
        <title>Large-scale genome sequencing of mycorrhizal fungi provides insights into the early evolution of symbiotic traits.</title>
        <authorList>
            <person name="Miyauchi S."/>
            <person name="Kiss E."/>
            <person name="Kuo A."/>
            <person name="Drula E."/>
            <person name="Kohler A."/>
            <person name="Sanchez-Garcia M."/>
            <person name="Morin E."/>
            <person name="Andreopoulos B."/>
            <person name="Barry K.W."/>
            <person name="Bonito G."/>
            <person name="Buee M."/>
            <person name="Carver A."/>
            <person name="Chen C."/>
            <person name="Cichocki N."/>
            <person name="Clum A."/>
            <person name="Culley D."/>
            <person name="Crous P.W."/>
            <person name="Fauchery L."/>
            <person name="Girlanda M."/>
            <person name="Hayes R.D."/>
            <person name="Keri Z."/>
            <person name="LaButti K."/>
            <person name="Lipzen A."/>
            <person name="Lombard V."/>
            <person name="Magnuson J."/>
            <person name="Maillard F."/>
            <person name="Murat C."/>
            <person name="Nolan M."/>
            <person name="Ohm R.A."/>
            <person name="Pangilinan J."/>
            <person name="Pereira M.F."/>
            <person name="Perotto S."/>
            <person name="Peter M."/>
            <person name="Pfister S."/>
            <person name="Riley R."/>
            <person name="Sitrit Y."/>
            <person name="Stielow J.B."/>
            <person name="Szollosi G."/>
            <person name="Zifcakova L."/>
            <person name="Stursova M."/>
            <person name="Spatafora J.W."/>
            <person name="Tedersoo L."/>
            <person name="Vaario L.M."/>
            <person name="Yamada A."/>
            <person name="Yan M."/>
            <person name="Wang P."/>
            <person name="Xu J."/>
            <person name="Bruns T."/>
            <person name="Baldrian P."/>
            <person name="Vilgalys R."/>
            <person name="Dunand C."/>
            <person name="Henrissat B."/>
            <person name="Grigoriev I.V."/>
            <person name="Hibbett D."/>
            <person name="Nagy L.G."/>
            <person name="Martin F.M."/>
        </authorList>
    </citation>
    <scope>NUCLEOTIDE SEQUENCE</scope>
    <source>
        <strain evidence="1">P2</strain>
    </source>
</reference>
<evidence type="ECO:0000313" key="2">
    <source>
        <dbReference type="Proteomes" id="UP000886501"/>
    </source>
</evidence>